<evidence type="ECO:0000259" key="1">
    <source>
        <dbReference type="Pfam" id="PF01850"/>
    </source>
</evidence>
<dbReference type="PANTHER" id="PTHR42188:SF1">
    <property type="entry name" value="23S RRNA-SPECIFIC ENDONUCLEASE VAPC20"/>
    <property type="match status" value="1"/>
</dbReference>
<gene>
    <name evidence="2" type="ORF">HA237_05385</name>
</gene>
<dbReference type="PANTHER" id="PTHR42188">
    <property type="entry name" value="23S RRNA-SPECIFIC ENDONUCLEASE VAPC20"/>
    <property type="match status" value="1"/>
</dbReference>
<feature type="domain" description="PIN" evidence="1">
    <location>
        <begin position="3"/>
        <end position="127"/>
    </location>
</feature>
<proteinExistence type="predicted"/>
<protein>
    <submittedName>
        <fullName evidence="2">Type II toxin-antitoxin system VapC family toxin</fullName>
    </submittedName>
</protein>
<dbReference type="Pfam" id="PF01850">
    <property type="entry name" value="PIN"/>
    <property type="match status" value="1"/>
</dbReference>
<sequence>MKFIDTVTLFAGFFVDEKHHVKAKEVVAAIAEGKVRDAVYSDYVLDELLTLARAKKGAAVSNEILEEIANSEIKMEKVEQRHLSLAMELFKSYEKLSFTDCTTVALMLDLGIKEIYSFDKGFDSVAKIVRLEEL</sequence>
<name>A0A7J4IVC8_9ARCH</name>
<dbReference type="GO" id="GO:0004521">
    <property type="term" value="F:RNA endonuclease activity"/>
    <property type="evidence" value="ECO:0007669"/>
    <property type="project" value="InterPro"/>
</dbReference>
<dbReference type="InterPro" id="IPR039018">
    <property type="entry name" value="VapC20-like"/>
</dbReference>
<comment type="caution">
    <text evidence="2">The sequence shown here is derived from an EMBL/GenBank/DDBJ whole genome shotgun (WGS) entry which is preliminary data.</text>
</comment>
<evidence type="ECO:0000313" key="2">
    <source>
        <dbReference type="EMBL" id="HIH08770.1"/>
    </source>
</evidence>
<dbReference type="EMBL" id="DUFG01000027">
    <property type="protein sequence ID" value="HIH08770.1"/>
    <property type="molecule type" value="Genomic_DNA"/>
</dbReference>
<dbReference type="SUPFAM" id="SSF88723">
    <property type="entry name" value="PIN domain-like"/>
    <property type="match status" value="1"/>
</dbReference>
<dbReference type="InterPro" id="IPR029060">
    <property type="entry name" value="PIN-like_dom_sf"/>
</dbReference>
<dbReference type="AlphaFoldDB" id="A0A7J4IVC8"/>
<organism evidence="2 3">
    <name type="scientific">Candidatus Iainarchaeum sp</name>
    <dbReference type="NCBI Taxonomy" id="3101447"/>
    <lineage>
        <taxon>Archaea</taxon>
        <taxon>Candidatus Iainarchaeota</taxon>
        <taxon>Candidatus Iainarchaeia</taxon>
        <taxon>Candidatus Iainarchaeales</taxon>
        <taxon>Candidatus Iainarchaeaceae</taxon>
        <taxon>Candidatus Iainarchaeum</taxon>
    </lineage>
</organism>
<dbReference type="Gene3D" id="3.40.50.1010">
    <property type="entry name" value="5'-nuclease"/>
    <property type="match status" value="1"/>
</dbReference>
<reference evidence="3" key="1">
    <citation type="journal article" date="2020" name="bioRxiv">
        <title>A rank-normalized archaeal taxonomy based on genome phylogeny resolves widespread incomplete and uneven classifications.</title>
        <authorList>
            <person name="Rinke C."/>
            <person name="Chuvochina M."/>
            <person name="Mussig A.J."/>
            <person name="Chaumeil P.-A."/>
            <person name="Waite D.W."/>
            <person name="Whitman W.B."/>
            <person name="Parks D.H."/>
            <person name="Hugenholtz P."/>
        </authorList>
    </citation>
    <scope>NUCLEOTIDE SEQUENCE [LARGE SCALE GENOMIC DNA]</scope>
</reference>
<dbReference type="GO" id="GO:0016075">
    <property type="term" value="P:rRNA catabolic process"/>
    <property type="evidence" value="ECO:0007669"/>
    <property type="project" value="TreeGrafter"/>
</dbReference>
<accession>A0A7J4IVC8</accession>
<dbReference type="Proteomes" id="UP000577419">
    <property type="component" value="Unassembled WGS sequence"/>
</dbReference>
<dbReference type="InterPro" id="IPR002716">
    <property type="entry name" value="PIN_dom"/>
</dbReference>
<evidence type="ECO:0000313" key="3">
    <source>
        <dbReference type="Proteomes" id="UP000577419"/>
    </source>
</evidence>